<feature type="coiled-coil region" evidence="1">
    <location>
        <begin position="151"/>
        <end position="178"/>
    </location>
</feature>
<dbReference type="Proteomes" id="UP000186817">
    <property type="component" value="Unassembled WGS sequence"/>
</dbReference>
<protein>
    <submittedName>
        <fullName evidence="4">Pumilio-like 5</fullName>
    </submittedName>
</protein>
<organism evidence="4 5">
    <name type="scientific">Symbiodinium microadriaticum</name>
    <name type="common">Dinoflagellate</name>
    <name type="synonym">Zooxanthella microadriatica</name>
    <dbReference type="NCBI Taxonomy" id="2951"/>
    <lineage>
        <taxon>Eukaryota</taxon>
        <taxon>Sar</taxon>
        <taxon>Alveolata</taxon>
        <taxon>Dinophyceae</taxon>
        <taxon>Suessiales</taxon>
        <taxon>Symbiodiniaceae</taxon>
        <taxon>Symbiodinium</taxon>
    </lineage>
</organism>
<dbReference type="PROSITE" id="PS50303">
    <property type="entry name" value="PUM_HD"/>
    <property type="match status" value="1"/>
</dbReference>
<dbReference type="InterPro" id="IPR011989">
    <property type="entry name" value="ARM-like"/>
</dbReference>
<dbReference type="GO" id="GO:0010608">
    <property type="term" value="P:post-transcriptional regulation of gene expression"/>
    <property type="evidence" value="ECO:0007669"/>
    <property type="project" value="TreeGrafter"/>
</dbReference>
<evidence type="ECO:0000256" key="1">
    <source>
        <dbReference type="SAM" id="Coils"/>
    </source>
</evidence>
<dbReference type="PANTHER" id="PTHR12537">
    <property type="entry name" value="RNA BINDING PROTEIN PUMILIO-RELATED"/>
    <property type="match status" value="1"/>
</dbReference>
<gene>
    <name evidence="4" type="primary">APUM5</name>
    <name evidence="4" type="ORF">AK812_SmicGene26136</name>
</gene>
<keyword evidence="3" id="KW-1133">Transmembrane helix</keyword>
<name>A0A1Q9DAD4_SYMMI</name>
<dbReference type="InterPro" id="IPR001313">
    <property type="entry name" value="Pumilio_RNA-bd_rpt"/>
</dbReference>
<feature type="region of interest" description="Disordered" evidence="2">
    <location>
        <begin position="507"/>
        <end position="611"/>
    </location>
</feature>
<dbReference type="PROSITE" id="PS50302">
    <property type="entry name" value="PUM"/>
    <property type="match status" value="2"/>
</dbReference>
<evidence type="ECO:0000256" key="3">
    <source>
        <dbReference type="SAM" id="Phobius"/>
    </source>
</evidence>
<keyword evidence="3" id="KW-0472">Membrane</keyword>
<evidence type="ECO:0000256" key="2">
    <source>
        <dbReference type="SAM" id="MobiDB-lite"/>
    </source>
</evidence>
<accession>A0A1Q9DAD4</accession>
<sequence>MREGAEACQGYRCATVFRASVISFVIAVVCILRALSLEGNPSFCKCACLFGTWQQCIGSSLGTAFGDPAWMITAPMIAAAFAAALGMYMCMGAALRASSERVQALETQVDSQESELVNLRDKVIHLRQCLIDTSSQASQFAHGEQLQVNAKYDMAREIHDLKHDIKMLERELVKARAASAPPTDLQQFTTRQSADIATTMRHVIMSATTSIATDLTIYGCQALITAICGIQDDDDDGRGQDDDDDVFGLMRQIAQMEMQMVMLSVVSLITDTNWTAEVSSVVVRNTAPPRQTVETHEEKQLEGACMTLMAPSGDVVCFAPNIPNMIQYPMVYVQTGMTGPMVSWAPSCDGNAATNATVATSANTNMSGMVDTTTAWWPHQAMQNGQNLQVQQMQTQAQQATLQPQPQPPVQQAMLQQVMAQAQVQPQQNQMQQVQMHHSQMQQAQAHIQQVQLQAQMQQAAQMQSQMQQMPLQQLPLQPVQQNQLPDQMEKKIFHPPSQFQVVRVSDDSQPKPLFNTPVRLTPAQVPTSEHETGNAQDQTDAQQQPKLEPQAATAQKHQQHQPQHQQKQQAVSMQHDNRPHAHPGLAETTSAKASGKLRTRRKEPGVKSASDHAKLFQTLRSHLEVGDNEVRLDAIHQIQGNVVALAMESESSSRAVQMALKVATRQTATELSAELTGHIAEVSLSLHGNHVLQRVIEVLPSSKTSFIAEELMTRAAEVARNVFGCRIFCRLLEQSANLTSTQKLLAKVMRDSEDLVQNQFGRYVAQAILEHGTDDQRHTLAGALCPRIVDFAQHRNASHVIEKALTYCSVDDRRALAVQLLQQDPRHQDTGVETLARTQYGGFVVKALLNLGGDVEAEARRQLLGLSGRFPELKGASKETRFAERLLKELGYLPEEEDADGPFGKDGQSARAGRIQRKPPRRTGLDR</sequence>
<proteinExistence type="predicted"/>
<dbReference type="OrthoDB" id="431738at2759"/>
<dbReference type="PANTHER" id="PTHR12537:SF12">
    <property type="entry name" value="MATERNAL PROTEIN PUMILIO"/>
    <property type="match status" value="1"/>
</dbReference>
<feature type="transmembrane region" description="Helical" evidence="3">
    <location>
        <begin position="69"/>
        <end position="91"/>
    </location>
</feature>
<dbReference type="EMBL" id="LSRX01000635">
    <property type="protein sequence ID" value="OLP92117.1"/>
    <property type="molecule type" value="Genomic_DNA"/>
</dbReference>
<keyword evidence="1" id="KW-0175">Coiled coil</keyword>
<feature type="compositionally biased region" description="Low complexity" evidence="2">
    <location>
        <begin position="550"/>
        <end position="571"/>
    </location>
</feature>
<dbReference type="InterPro" id="IPR033133">
    <property type="entry name" value="PUM-HD"/>
</dbReference>
<dbReference type="SUPFAM" id="SSF48371">
    <property type="entry name" value="ARM repeat"/>
    <property type="match status" value="1"/>
</dbReference>
<dbReference type="AlphaFoldDB" id="A0A1Q9DAD4"/>
<dbReference type="InterPro" id="IPR016024">
    <property type="entry name" value="ARM-type_fold"/>
</dbReference>
<dbReference type="Pfam" id="PF00806">
    <property type="entry name" value="PUF"/>
    <property type="match status" value="3"/>
</dbReference>
<dbReference type="Gene3D" id="1.25.10.10">
    <property type="entry name" value="Leucine-rich Repeat Variant"/>
    <property type="match status" value="1"/>
</dbReference>
<keyword evidence="5" id="KW-1185">Reference proteome</keyword>
<evidence type="ECO:0000313" key="5">
    <source>
        <dbReference type="Proteomes" id="UP000186817"/>
    </source>
</evidence>
<evidence type="ECO:0000313" key="4">
    <source>
        <dbReference type="EMBL" id="OLP92117.1"/>
    </source>
</evidence>
<comment type="caution">
    <text evidence="4">The sequence shown here is derived from an EMBL/GenBank/DDBJ whole genome shotgun (WGS) entry which is preliminary data.</text>
</comment>
<feature type="transmembrane region" description="Helical" evidence="3">
    <location>
        <begin position="16"/>
        <end position="35"/>
    </location>
</feature>
<dbReference type="GO" id="GO:0005737">
    <property type="term" value="C:cytoplasm"/>
    <property type="evidence" value="ECO:0007669"/>
    <property type="project" value="TreeGrafter"/>
</dbReference>
<dbReference type="SMART" id="SM00025">
    <property type="entry name" value="Pumilio"/>
    <property type="match status" value="4"/>
</dbReference>
<dbReference type="GO" id="GO:0003729">
    <property type="term" value="F:mRNA binding"/>
    <property type="evidence" value="ECO:0007669"/>
    <property type="project" value="TreeGrafter"/>
</dbReference>
<feature type="region of interest" description="Disordered" evidence="2">
    <location>
        <begin position="894"/>
        <end position="928"/>
    </location>
</feature>
<feature type="coiled-coil region" evidence="1">
    <location>
        <begin position="95"/>
        <end position="122"/>
    </location>
</feature>
<keyword evidence="3" id="KW-0812">Transmembrane</keyword>
<feature type="compositionally biased region" description="Polar residues" evidence="2">
    <location>
        <begin position="534"/>
        <end position="546"/>
    </location>
</feature>
<reference evidence="4 5" key="1">
    <citation type="submission" date="2016-02" db="EMBL/GenBank/DDBJ databases">
        <title>Genome analysis of coral dinoflagellate symbionts highlights evolutionary adaptations to a symbiotic lifestyle.</title>
        <authorList>
            <person name="Aranda M."/>
            <person name="Li Y."/>
            <person name="Liew Y.J."/>
            <person name="Baumgarten S."/>
            <person name="Simakov O."/>
            <person name="Wilson M."/>
            <person name="Piel J."/>
            <person name="Ashoor H."/>
            <person name="Bougouffa S."/>
            <person name="Bajic V.B."/>
            <person name="Ryu T."/>
            <person name="Ravasi T."/>
            <person name="Bayer T."/>
            <person name="Micklem G."/>
            <person name="Kim H."/>
            <person name="Bhak J."/>
            <person name="Lajeunesse T.C."/>
            <person name="Voolstra C.R."/>
        </authorList>
    </citation>
    <scope>NUCLEOTIDE SEQUENCE [LARGE SCALE GENOMIC DNA]</scope>
    <source>
        <strain evidence="4 5">CCMP2467</strain>
    </source>
</reference>